<dbReference type="EMBL" id="JACKSJ010000037">
    <property type="protein sequence ID" value="MCV7169300.1"/>
    <property type="molecule type" value="Genomic_DNA"/>
</dbReference>
<protein>
    <recommendedName>
        <fullName evidence="1">Beta-lactamase</fullName>
    </recommendedName>
    <alternativeName>
        <fullName evidence="2">Penicillinase</fullName>
    </alternativeName>
</protein>
<dbReference type="InterPro" id="IPR000871">
    <property type="entry name" value="Beta-lactam_class-A"/>
</dbReference>
<dbReference type="PANTHER" id="PTHR35333">
    <property type="entry name" value="BETA-LACTAMASE"/>
    <property type="match status" value="1"/>
</dbReference>
<dbReference type="InterPro" id="IPR012338">
    <property type="entry name" value="Beta-lactam/transpept-like"/>
</dbReference>
<dbReference type="NCBIfam" id="NF033103">
    <property type="entry name" value="bla_class_A"/>
    <property type="match status" value="1"/>
</dbReference>
<keyword evidence="5" id="KW-1185">Reference proteome</keyword>
<feature type="domain" description="Beta-lactamase class A catalytic" evidence="3">
    <location>
        <begin position="51"/>
        <end position="269"/>
    </location>
</feature>
<gene>
    <name evidence="4" type="primary">bla</name>
    <name evidence="4" type="ORF">H7I41_05085</name>
</gene>
<evidence type="ECO:0000259" key="3">
    <source>
        <dbReference type="Pfam" id="PF13354"/>
    </source>
</evidence>
<evidence type="ECO:0000256" key="1">
    <source>
        <dbReference type="ARBA" id="ARBA00018879"/>
    </source>
</evidence>
<organism evidence="4 5">
    <name type="scientific">[Mycobacterium] manitobense</name>
    <dbReference type="NCBI Taxonomy" id="190147"/>
    <lineage>
        <taxon>Bacteria</taxon>
        <taxon>Bacillati</taxon>
        <taxon>Actinomycetota</taxon>
        <taxon>Actinomycetes</taxon>
        <taxon>Mycobacteriales</taxon>
        <taxon>Mycobacteriaceae</taxon>
        <taxon>Mycolicibacterium</taxon>
    </lineage>
</organism>
<comment type="caution">
    <text evidence="4">The sequence shown here is derived from an EMBL/GenBank/DDBJ whole genome shotgun (WGS) entry which is preliminary data.</text>
</comment>
<sequence length="298" mass="31452">MSPQLNRRHAIGIALALTAGAAVRPGLAAAMPPIADPEVQGLEERFNAEIGLYAIDLVSSATLMNRPDQRSAMCSTFKAYAAGRLLQLADQGALRLEATPVQVAAADIVANSPITEKRVGTTMTLAELCAAALINSDNTAGNLLLRAIGGPQAITAFARSIGDDQTRLDRWELDLNDADPGDPRDTTTPRALNGGYRALLTGGVLTPPSRQRLLDWMLANVTSGTRFRAALPAGWTSADKTGAGDYGTTNDSGLLLGPAGQRLLVTVLTRSRDGREKVPPLNDAVAETVRVTLRRLGH</sequence>
<dbReference type="InterPro" id="IPR006311">
    <property type="entry name" value="TAT_signal"/>
</dbReference>
<dbReference type="Gene3D" id="3.40.710.10">
    <property type="entry name" value="DD-peptidase/beta-lactamase superfamily"/>
    <property type="match status" value="1"/>
</dbReference>
<dbReference type="PRINTS" id="PR00118">
    <property type="entry name" value="BLACTAMASEA"/>
</dbReference>
<dbReference type="GO" id="GO:0008800">
    <property type="term" value="F:beta-lactamase activity"/>
    <property type="evidence" value="ECO:0007669"/>
    <property type="project" value="InterPro"/>
</dbReference>
<proteinExistence type="predicted"/>
<dbReference type="RefSeq" id="WP_264011487.1">
    <property type="nucleotide sequence ID" value="NZ_JACKSJ010000037.1"/>
</dbReference>
<dbReference type="PANTHER" id="PTHR35333:SF3">
    <property type="entry name" value="BETA-LACTAMASE-TYPE TRANSPEPTIDASE FOLD CONTAINING PROTEIN"/>
    <property type="match status" value="1"/>
</dbReference>
<dbReference type="PROSITE" id="PS51318">
    <property type="entry name" value="TAT"/>
    <property type="match status" value="1"/>
</dbReference>
<name>A0A9X2YKW3_9MYCO</name>
<evidence type="ECO:0000256" key="2">
    <source>
        <dbReference type="ARBA" id="ARBA00030171"/>
    </source>
</evidence>
<reference evidence="4" key="1">
    <citation type="submission" date="2020-07" db="EMBL/GenBank/DDBJ databases">
        <authorList>
            <person name="Pettersson B.M.F."/>
            <person name="Behra P.R.K."/>
            <person name="Ramesh M."/>
            <person name="Das S."/>
            <person name="Dasgupta S."/>
            <person name="Kirsebom L.A."/>
        </authorList>
    </citation>
    <scope>NUCLEOTIDE SEQUENCE</scope>
    <source>
        <strain evidence="4">DSM 44615</strain>
    </source>
</reference>
<dbReference type="GO" id="GO:0030655">
    <property type="term" value="P:beta-lactam antibiotic catabolic process"/>
    <property type="evidence" value="ECO:0007669"/>
    <property type="project" value="InterPro"/>
</dbReference>
<dbReference type="InterPro" id="IPR045155">
    <property type="entry name" value="Beta-lactam_cat"/>
</dbReference>
<dbReference type="GO" id="GO:0046677">
    <property type="term" value="P:response to antibiotic"/>
    <property type="evidence" value="ECO:0007669"/>
    <property type="project" value="InterPro"/>
</dbReference>
<dbReference type="Proteomes" id="UP001140293">
    <property type="component" value="Unassembled WGS sequence"/>
</dbReference>
<dbReference type="Pfam" id="PF13354">
    <property type="entry name" value="Beta-lactamase2"/>
    <property type="match status" value="1"/>
</dbReference>
<dbReference type="SUPFAM" id="SSF56601">
    <property type="entry name" value="beta-lactamase/transpeptidase-like"/>
    <property type="match status" value="1"/>
</dbReference>
<reference evidence="4" key="2">
    <citation type="journal article" date="2022" name="BMC Genomics">
        <title>Comparative genome analysis of mycobacteria focusing on tRNA and non-coding RNA.</title>
        <authorList>
            <person name="Behra P.R.K."/>
            <person name="Pettersson B.M.F."/>
            <person name="Ramesh M."/>
            <person name="Das S."/>
            <person name="Dasgupta S."/>
            <person name="Kirsebom L.A."/>
        </authorList>
    </citation>
    <scope>NUCLEOTIDE SEQUENCE</scope>
    <source>
        <strain evidence="4">DSM 44615</strain>
    </source>
</reference>
<accession>A0A9X2YKW3</accession>
<dbReference type="AlphaFoldDB" id="A0A9X2YKW3"/>
<evidence type="ECO:0000313" key="5">
    <source>
        <dbReference type="Proteomes" id="UP001140293"/>
    </source>
</evidence>
<evidence type="ECO:0000313" key="4">
    <source>
        <dbReference type="EMBL" id="MCV7169300.1"/>
    </source>
</evidence>